<feature type="compositionally biased region" description="Low complexity" evidence="1">
    <location>
        <begin position="2280"/>
        <end position="2292"/>
    </location>
</feature>
<dbReference type="InterPro" id="IPR057946">
    <property type="entry name" value="TPR_ZFYVE26"/>
</dbReference>
<reference evidence="3" key="1">
    <citation type="submission" date="2011-06" db="EMBL/GenBank/DDBJ databases">
        <title>Sugar beet BAC encodes Dirigent family:zinc finger protein protein.</title>
        <authorList>
            <person name="Kuykendall L.D."/>
            <person name="McGrath M.J."/>
            <person name="Shao J."/>
            <person name="Belayneh B."/>
        </authorList>
    </citation>
    <scope>NUCLEOTIDE SEQUENCE</scope>
</reference>
<dbReference type="PANTHER" id="PTHR35478">
    <property type="entry name" value="ZINC FINGER FYVE DOMAIN PROTEIN"/>
    <property type="match status" value="1"/>
</dbReference>
<organism evidence="3">
    <name type="scientific">Beta vulgaris</name>
    <name type="common">Sugar beet</name>
    <dbReference type="NCBI Taxonomy" id="161934"/>
    <lineage>
        <taxon>Eukaryota</taxon>
        <taxon>Viridiplantae</taxon>
        <taxon>Streptophyta</taxon>
        <taxon>Embryophyta</taxon>
        <taxon>Tracheophyta</taxon>
        <taxon>Spermatophyta</taxon>
        <taxon>Magnoliopsida</taxon>
        <taxon>eudicotyledons</taxon>
        <taxon>Gunneridae</taxon>
        <taxon>Pentapetalae</taxon>
        <taxon>Caryophyllales</taxon>
        <taxon>Chenopodiaceae</taxon>
        <taxon>Betoideae</taxon>
        <taxon>Beta</taxon>
    </lineage>
</organism>
<dbReference type="PANTHER" id="PTHR35478:SF1">
    <property type="entry name" value="ZINC FINGER FYVE DOMAIN-CONTAINING PROTEIN 26"/>
    <property type="match status" value="1"/>
</dbReference>
<feature type="region of interest" description="Disordered" evidence="1">
    <location>
        <begin position="1394"/>
        <end position="1432"/>
    </location>
</feature>
<evidence type="ECO:0000313" key="3">
    <source>
        <dbReference type="EMBL" id="AEV42260.1"/>
    </source>
</evidence>
<feature type="domain" description="ZFYVE26-like TPR repeats" evidence="2">
    <location>
        <begin position="2506"/>
        <end position="2624"/>
    </location>
</feature>
<feature type="compositionally biased region" description="Basic and acidic residues" evidence="1">
    <location>
        <begin position="1852"/>
        <end position="1861"/>
    </location>
</feature>
<feature type="compositionally biased region" description="Polar residues" evidence="1">
    <location>
        <begin position="2208"/>
        <end position="2220"/>
    </location>
</feature>
<protein>
    <submittedName>
        <fullName evidence="3">Zinc finger protein</fullName>
    </submittedName>
</protein>
<feature type="region of interest" description="Disordered" evidence="1">
    <location>
        <begin position="1847"/>
        <end position="1868"/>
    </location>
</feature>
<evidence type="ECO:0000259" key="2">
    <source>
        <dbReference type="Pfam" id="PF25569"/>
    </source>
</evidence>
<evidence type="ECO:0000256" key="1">
    <source>
        <dbReference type="SAM" id="MobiDB-lite"/>
    </source>
</evidence>
<feature type="compositionally biased region" description="Polar residues" evidence="1">
    <location>
        <begin position="1821"/>
        <end position="1834"/>
    </location>
</feature>
<dbReference type="EMBL" id="JN119301">
    <property type="protein sequence ID" value="AEV42260.1"/>
    <property type="molecule type" value="Genomic_DNA"/>
</dbReference>
<feature type="region of interest" description="Disordered" evidence="1">
    <location>
        <begin position="2275"/>
        <end position="2295"/>
    </location>
</feature>
<accession>G9FIF4</accession>
<feature type="region of interest" description="Disordered" evidence="1">
    <location>
        <begin position="1806"/>
        <end position="1834"/>
    </location>
</feature>
<feature type="region of interest" description="Disordered" evidence="1">
    <location>
        <begin position="2199"/>
        <end position="2225"/>
    </location>
</feature>
<name>G9FIF4_BETVU</name>
<dbReference type="Pfam" id="PF25569">
    <property type="entry name" value="TPR_ZFYVE26"/>
    <property type="match status" value="1"/>
</dbReference>
<proteinExistence type="predicted"/>
<feature type="region of interest" description="Disordered" evidence="1">
    <location>
        <begin position="2013"/>
        <end position="2032"/>
    </location>
</feature>
<sequence>MEEEDGESPMIMDKDTQLLSKVAANHLFLTQFEAFRATILSLRHRNPNLALSLLQTIVVNGGNFNNFIYSTNCSSPALLTWLSSLELFQFENSTSIWSNSMSIDSLRLRVEFLLYVQMISSRVSESVVEEEVVSELKGSMRLLDGMMELGLRRLKEDLIVNLSEEREIREEEAATEVVIEEELGCLRRLIVENADVLVSLCENIQGQVGVELEKIDDDNNELAITLRKEGNGRVDSISSEEDERVLKLIQKYVQIAHLDEMRQCISKEEDVDVAISHIRYLRLGYGVSEEEYRMVFQDLLQKVLSGKEEVGDVSRRTRYKLLYIYREALSSNCTHLVQMLQGFLELYGGLWGLSCQKNEKNEKQNDGCPSAKLGVVADTWRTFIFKAGLCCPVMYKFLEISTGFLFFQAAQDQLLLEEIKLLRASDCQILPPLKQLQNCMQKKKLGNYDDGNSLSFNLDITACMRDLYHYARVAGLHVLECIMETVLLAVKNEQLEEASCVVSLFPRLQPLVGVMGWDLLPSKTGARRKLMQLLWTGRSKICQLDESFLYETESDERSCVEFLCETLCYRLDLASFVACVNSGQSWDITSSLFFSGTGQVEFEDGNAYLDPFVENFVLERLSSQSPLRSLNELCVIDGKEQIGSFLNRSITSRQCKTNYLLSPNYQDLEYTCGNYIPVLSSNLPIITACSRQILLQQNGKGVTPIFLVEFKFFFERMHDVELIHMRYALDYAVMAMGAMEKSVSDDQICYPQLSLKFLRELRHHLEAVNSVARKIFMVNIIISLLHLDSISVDFEHCGLAGSNYELSQTGMQQCDDVDFDEMGNHMAVSIVEFLLDTLRHNLPTELTLEVTDSSGEREALEWRISNAKSFIEDWQWRLSVLQQLLPLPELKWRWKEALTILRAAPSKLLNLCMQKAKYDIGEEAVHRFSLSYEDRATLTLAEWVDDTFKKASVEDAVSRATDETTTLQEIDFSSLRSQIGPIAAILLCIDVAAASARSINISERLLDQAQTMLSEIYPGGSPKTGSTYWDQICEVALISVARHLLKRLRECLELMGDFQENPAVLQATLSGDTNTTTYQQGNRDRALALLHQIIEDAHMGKRQFLSGKLHNLARAVADEEAGIDIVKVEGREPKFLLDSDKNSFVGLGLRTAKRASFSSASGESIAEPSAYGIKDVEKRLFNPLSAKQSTYLSQFILHIAAIGDIVDGTDTTHDFNYFSLIYEWPKDLVTRLVFERGSTEAAEKVADIMSADFVHEVISACVPPVYPSRFGHGWACIPLVVSSAKSNQPSHVSSSLASAGIAQYHLQLDIIKHLVKISPVRAVLACVFGSNILYSTNDSSILKSLNKEVLHSPDDDRMFYEFALDQSERYPTLNRWIQMQTNLHRVSEFAVTSKDMDDAGGTQNIRKSSVKRPREHDTDTESEFDDSIGNNAVPSATEIAQATADRDTLQDSMKYQAAEDDATTFQTFNWENEEPYERAVKRLIDEGNLTDALALSDRFLRGGASDQLLRLLIECEENRRNSGVLQHLGNRMLSNSWQYCLRLKDKQLAAQLALRCLHRWELDSALDVLTMCSCHLSQNEPIKNEILHQKQALQKYKHILSADDQYRSWQEVEAACKDDPEGLALKLAEKGAVSAALEVAESAGLSIDLRRELQGRQLVKLLTADPLSGGGPAEASRFLSTLRDSNDALPVAMGAMQLLPNLRSKQLLVHFFLKRKDSNLSDAEVSRLNSWALGLRVLSVLPLPWQQRCSSLHEHPQLIMEVLLMRKQLQSASLILKEFPSLRDNDVILKYGAKAIAVSISSPPRETRISVSGPKHKQKTRTVTPTKPSLTSSFSNLQKEARRAFSWTPRGAADKVPPKEPYRKRKSSVLTPSEKVAWEAMTGIQEDHASSLSTEGQDRLPSVSFAEEWMLTGDPIKDDAFRSSHRYDSAPDIILFKALLSLCSDESVSAKGAIDLCVKQMKCILSSQQLPENASVEIIGRAYHATETFVEGLLYARSLLKKLVGGSDLPGSIERSKDADDGSSEAGSSGVGNQITNELSELLSEADFWLRRAELLQSLLGSGISVSLDDIADQESSACLRDRLISEERYSMAVYTCKKCKIDLFPVWIAWGHALLRMEHYSQARVKFIQALQLRKNDPEFHVASIILEIIDTIEGGPPVDVSAVRSMYEHLAKSAPTILDDSLSADSYLNVLHMPSTFPRSERSRGSQEPANSSSMSSTDFDDGPRSNLDNIRYLECVNYLQDYARQELLDFMFRHGHYNDACLLFFSPDGVPPPPQPSSVGTVTSSSSPQRPDPLVTDYGTIDSLCELCIGYGAMSVLEEVISVRISSSASLDDAVNKYTEAALTKICNYCETHKHFNYLYKFLVIKRDHVAAGLCCIQLFMNSLSQEDAVKHLENAKVHFEDGLAARQKAGETTKLVAKVTRSKSASEKLTEEGLNKLSARATIQVDVVKCLNDAEGPQWKNSVFGNPNDPETFRRRCQIAETLAEKNFDLAFQVVCQFNLSAVDIYAAVAASLAERKKGNQLNEFLRNIKGTIYDDDWDEVVGAAISVYANKHKERPDRLIDMLISTHRKVLACVVCGRLKSAFQIASRSGSVADVQYVAHQALHANALPVLDMCKQWLAQYM</sequence>